<keyword evidence="3" id="KW-1185">Reference proteome</keyword>
<feature type="domain" description="Methyltransferase type 12" evidence="1">
    <location>
        <begin position="50"/>
        <end position="146"/>
    </location>
</feature>
<evidence type="ECO:0000313" key="3">
    <source>
        <dbReference type="Proteomes" id="UP000295142"/>
    </source>
</evidence>
<keyword evidence="2" id="KW-0489">Methyltransferase</keyword>
<dbReference type="AlphaFoldDB" id="A0A4R2KKG2"/>
<dbReference type="SUPFAM" id="SSF53335">
    <property type="entry name" value="S-adenosyl-L-methionine-dependent methyltransferases"/>
    <property type="match status" value="1"/>
</dbReference>
<reference evidence="2 3" key="1">
    <citation type="submission" date="2019-03" db="EMBL/GenBank/DDBJ databases">
        <title>Genomic Encyclopedia of Type Strains, Phase IV (KMG-IV): sequencing the most valuable type-strain genomes for metagenomic binning, comparative biology and taxonomic classification.</title>
        <authorList>
            <person name="Goeker M."/>
        </authorList>
    </citation>
    <scope>NUCLEOTIDE SEQUENCE [LARGE SCALE GENOMIC DNA]</scope>
    <source>
        <strain evidence="2 3">DSM 4868</strain>
    </source>
</reference>
<evidence type="ECO:0000259" key="1">
    <source>
        <dbReference type="Pfam" id="PF08242"/>
    </source>
</evidence>
<dbReference type="PANTHER" id="PTHR43591">
    <property type="entry name" value="METHYLTRANSFERASE"/>
    <property type="match status" value="1"/>
</dbReference>
<protein>
    <submittedName>
        <fullName evidence="2">S-adenosylmethionine-diacylgycerolhomoserine-N-methyltransferase</fullName>
    </submittedName>
</protein>
<dbReference type="GO" id="GO:0008168">
    <property type="term" value="F:methyltransferase activity"/>
    <property type="evidence" value="ECO:0007669"/>
    <property type="project" value="UniProtKB-KW"/>
</dbReference>
<dbReference type="InterPro" id="IPR013217">
    <property type="entry name" value="Methyltransf_12"/>
</dbReference>
<evidence type="ECO:0000313" key="2">
    <source>
        <dbReference type="EMBL" id="TCO74153.1"/>
    </source>
</evidence>
<dbReference type="EMBL" id="SLWW01000001">
    <property type="protein sequence ID" value="TCO74153.1"/>
    <property type="molecule type" value="Genomic_DNA"/>
</dbReference>
<dbReference type="GO" id="GO:0032259">
    <property type="term" value="P:methylation"/>
    <property type="evidence" value="ECO:0007669"/>
    <property type="project" value="UniProtKB-KW"/>
</dbReference>
<comment type="caution">
    <text evidence="2">The sequence shown here is derived from an EMBL/GenBank/DDBJ whole genome shotgun (WGS) entry which is preliminary data.</text>
</comment>
<keyword evidence="2" id="KW-0808">Transferase</keyword>
<accession>A0A4R2KKG2</accession>
<sequence length="213" mass="24015">MTDRTADHAALMDATYRYQRLIYDATRAWYLLGRDLLIADLAPPPEARVLEIACGTGRNLMKIAARYPGRRLYGLDISRQMLRTAEAKLGRRAWLAEGDACRFDGLRLFDSAGFDRIVISYAVSMIPDWQGAIRAAAQHLAPGGTLHIVDFHDQAGLPRAFRRALWSWLARFHVTPRTDLAEVARRIAAETGCTATHRSLFRGYAQYVVIERP</sequence>
<proteinExistence type="predicted"/>
<dbReference type="RefSeq" id="WP_132540730.1">
    <property type="nucleotide sequence ID" value="NZ_SLWW01000001.1"/>
</dbReference>
<gene>
    <name evidence="2" type="ORF">EV655_101314</name>
</gene>
<dbReference type="InterPro" id="IPR029063">
    <property type="entry name" value="SAM-dependent_MTases_sf"/>
</dbReference>
<dbReference type="CDD" id="cd02440">
    <property type="entry name" value="AdoMet_MTases"/>
    <property type="match status" value="1"/>
</dbReference>
<dbReference type="OrthoDB" id="9777638at2"/>
<name>A0A4R2KKG2_9RHOB</name>
<dbReference type="Proteomes" id="UP000295142">
    <property type="component" value="Unassembled WGS sequence"/>
</dbReference>
<organism evidence="2 3">
    <name type="scientific">Rhodovulum euryhalinum</name>
    <dbReference type="NCBI Taxonomy" id="35805"/>
    <lineage>
        <taxon>Bacteria</taxon>
        <taxon>Pseudomonadati</taxon>
        <taxon>Pseudomonadota</taxon>
        <taxon>Alphaproteobacteria</taxon>
        <taxon>Rhodobacterales</taxon>
        <taxon>Paracoccaceae</taxon>
        <taxon>Rhodovulum</taxon>
    </lineage>
</organism>
<dbReference type="Pfam" id="PF08242">
    <property type="entry name" value="Methyltransf_12"/>
    <property type="match status" value="1"/>
</dbReference>
<dbReference type="Gene3D" id="3.40.50.150">
    <property type="entry name" value="Vaccinia Virus protein VP39"/>
    <property type="match status" value="1"/>
</dbReference>